<dbReference type="PANTHER" id="PTHR24252">
    <property type="entry name" value="ACROSIN-RELATED"/>
    <property type="match status" value="1"/>
</dbReference>
<keyword evidence="5" id="KW-1185">Reference proteome</keyword>
<protein>
    <submittedName>
        <fullName evidence="4">Transmembrane serine protease 9</fullName>
    </submittedName>
</protein>
<dbReference type="SMART" id="SM00020">
    <property type="entry name" value="Tryp_SPc"/>
    <property type="match status" value="1"/>
</dbReference>
<feature type="domain" description="Peptidase S1" evidence="3">
    <location>
        <begin position="1"/>
        <end position="169"/>
    </location>
</feature>
<evidence type="ECO:0000313" key="5">
    <source>
        <dbReference type="Proteomes" id="UP000694427"/>
    </source>
</evidence>
<evidence type="ECO:0000256" key="2">
    <source>
        <dbReference type="ARBA" id="ARBA00024195"/>
    </source>
</evidence>
<dbReference type="AlphaFoldDB" id="A0A8C1RX35"/>
<proteinExistence type="inferred from homology"/>
<dbReference type="Ensembl" id="ENSCCRT00010134622.1">
    <property type="protein sequence ID" value="ENSCCRP00010121207.1"/>
    <property type="gene ID" value="ENSCCRG00010052951.1"/>
</dbReference>
<keyword evidence="1" id="KW-1015">Disulfide bond</keyword>
<dbReference type="InterPro" id="IPR001254">
    <property type="entry name" value="Trypsin_dom"/>
</dbReference>
<dbReference type="GO" id="GO:0006508">
    <property type="term" value="P:proteolysis"/>
    <property type="evidence" value="ECO:0007669"/>
    <property type="project" value="InterPro"/>
</dbReference>
<dbReference type="FunFam" id="2.40.10.10:FF:000002">
    <property type="entry name" value="Transmembrane protease serine"/>
    <property type="match status" value="1"/>
</dbReference>
<dbReference type="Proteomes" id="UP000694427">
    <property type="component" value="Unplaced"/>
</dbReference>
<dbReference type="Pfam" id="PF00089">
    <property type="entry name" value="Trypsin"/>
    <property type="match status" value="1"/>
</dbReference>
<dbReference type="GO" id="GO:0004252">
    <property type="term" value="F:serine-type endopeptidase activity"/>
    <property type="evidence" value="ECO:0007669"/>
    <property type="project" value="InterPro"/>
</dbReference>
<comment type="similarity">
    <text evidence="2">Belongs to the peptidase S1 family. CLIP subfamily.</text>
</comment>
<dbReference type="PANTHER" id="PTHR24252:SF26">
    <property type="entry name" value="TRANSMEMBRANE SERINE PROTEASE 9"/>
    <property type="match status" value="1"/>
</dbReference>
<dbReference type="InterPro" id="IPR033116">
    <property type="entry name" value="TRYPSIN_SER"/>
</dbReference>
<dbReference type="InterPro" id="IPR043504">
    <property type="entry name" value="Peptidase_S1_PA_chymotrypsin"/>
</dbReference>
<evidence type="ECO:0000313" key="4">
    <source>
        <dbReference type="Ensembl" id="ENSCCRP00010121207.1"/>
    </source>
</evidence>
<sequence>MLNGKPIVVPDYGEISSIILLACGTRPAMANRVVGGENSRHGELPWQVSLRLRGYHTCAGEVPSTLQKAIVKIIDSNVCNRSSVYSGTLTQNMMCAGFLQGKVDSCQGDSGGPLVCEVSPGRFFLAGVVSWGAGCAQINKPGVYSRITKIIDGVTAYRGEWPWVGSLQYQGTHHCGATLIDCKWLLTAAYCFRGYCTFD</sequence>
<dbReference type="PROSITE" id="PS00135">
    <property type="entry name" value="TRYPSIN_SER"/>
    <property type="match status" value="1"/>
</dbReference>
<organism evidence="4 5">
    <name type="scientific">Cyprinus carpio</name>
    <name type="common">Common carp</name>
    <dbReference type="NCBI Taxonomy" id="7962"/>
    <lineage>
        <taxon>Eukaryota</taxon>
        <taxon>Metazoa</taxon>
        <taxon>Chordata</taxon>
        <taxon>Craniata</taxon>
        <taxon>Vertebrata</taxon>
        <taxon>Euteleostomi</taxon>
        <taxon>Actinopterygii</taxon>
        <taxon>Neopterygii</taxon>
        <taxon>Teleostei</taxon>
        <taxon>Ostariophysi</taxon>
        <taxon>Cypriniformes</taxon>
        <taxon>Cyprinidae</taxon>
        <taxon>Cyprininae</taxon>
        <taxon>Cyprinus</taxon>
    </lineage>
</organism>
<dbReference type="InterPro" id="IPR009003">
    <property type="entry name" value="Peptidase_S1_PA"/>
</dbReference>
<name>A0A8C1RX35_CYPCA</name>
<evidence type="ECO:0000259" key="3">
    <source>
        <dbReference type="PROSITE" id="PS50240"/>
    </source>
</evidence>
<reference evidence="4" key="1">
    <citation type="submission" date="2025-08" db="UniProtKB">
        <authorList>
            <consortium name="Ensembl"/>
        </authorList>
    </citation>
    <scope>IDENTIFICATION</scope>
</reference>
<reference evidence="4" key="2">
    <citation type="submission" date="2025-09" db="UniProtKB">
        <authorList>
            <consortium name="Ensembl"/>
        </authorList>
    </citation>
    <scope>IDENTIFICATION</scope>
</reference>
<dbReference type="SUPFAM" id="SSF50494">
    <property type="entry name" value="Trypsin-like serine proteases"/>
    <property type="match status" value="3"/>
</dbReference>
<evidence type="ECO:0000256" key="1">
    <source>
        <dbReference type="ARBA" id="ARBA00023157"/>
    </source>
</evidence>
<dbReference type="PROSITE" id="PS50240">
    <property type="entry name" value="TRYPSIN_DOM"/>
    <property type="match status" value="1"/>
</dbReference>
<accession>A0A8C1RX35</accession>
<dbReference type="CDD" id="cd00190">
    <property type="entry name" value="Tryp_SPc"/>
    <property type="match status" value="1"/>
</dbReference>
<dbReference type="Gene3D" id="2.40.10.10">
    <property type="entry name" value="Trypsin-like serine proteases"/>
    <property type="match status" value="3"/>
</dbReference>